<name>A0A2P2NPM6_RHIMU</name>
<accession>A0A2P2NPM6</accession>
<proteinExistence type="predicted"/>
<reference evidence="1" key="1">
    <citation type="submission" date="2018-02" db="EMBL/GenBank/DDBJ databases">
        <title>Rhizophora mucronata_Transcriptome.</title>
        <authorList>
            <person name="Meera S.P."/>
            <person name="Sreeshan A."/>
            <person name="Augustine A."/>
        </authorList>
    </citation>
    <scope>NUCLEOTIDE SEQUENCE</scope>
    <source>
        <tissue evidence="1">Leaf</tissue>
    </source>
</reference>
<sequence>MITKWLEELLLLITTRVIKRL</sequence>
<protein>
    <submittedName>
        <fullName evidence="1">Uncharacterized protein</fullName>
    </submittedName>
</protein>
<dbReference type="AlphaFoldDB" id="A0A2P2NPM6"/>
<organism evidence="1">
    <name type="scientific">Rhizophora mucronata</name>
    <name type="common">Asiatic mangrove</name>
    <dbReference type="NCBI Taxonomy" id="61149"/>
    <lineage>
        <taxon>Eukaryota</taxon>
        <taxon>Viridiplantae</taxon>
        <taxon>Streptophyta</taxon>
        <taxon>Embryophyta</taxon>
        <taxon>Tracheophyta</taxon>
        <taxon>Spermatophyta</taxon>
        <taxon>Magnoliopsida</taxon>
        <taxon>eudicotyledons</taxon>
        <taxon>Gunneridae</taxon>
        <taxon>Pentapetalae</taxon>
        <taxon>rosids</taxon>
        <taxon>fabids</taxon>
        <taxon>Malpighiales</taxon>
        <taxon>Rhizophoraceae</taxon>
        <taxon>Rhizophora</taxon>
    </lineage>
</organism>
<evidence type="ECO:0000313" key="1">
    <source>
        <dbReference type="EMBL" id="MBX44448.1"/>
    </source>
</evidence>
<dbReference type="EMBL" id="GGEC01063964">
    <property type="protein sequence ID" value="MBX44448.1"/>
    <property type="molecule type" value="Transcribed_RNA"/>
</dbReference>